<dbReference type="EMBL" id="CP053923">
    <property type="protein sequence ID" value="QNT68438.1"/>
    <property type="molecule type" value="Genomic_DNA"/>
</dbReference>
<accession>A0A7H1MYA2</accession>
<organism evidence="2 3">
    <name type="scientific">Defluviicoccus vanus</name>
    <dbReference type="NCBI Taxonomy" id="111831"/>
    <lineage>
        <taxon>Bacteria</taxon>
        <taxon>Pseudomonadati</taxon>
        <taxon>Pseudomonadota</taxon>
        <taxon>Alphaproteobacteria</taxon>
        <taxon>Rhodospirillales</taxon>
        <taxon>Rhodospirillaceae</taxon>
        <taxon>Defluviicoccus</taxon>
    </lineage>
</organism>
<dbReference type="Proteomes" id="UP000516369">
    <property type="component" value="Chromosome"/>
</dbReference>
<evidence type="ECO:0000313" key="2">
    <source>
        <dbReference type="EMBL" id="QNT68438.1"/>
    </source>
</evidence>
<evidence type="ECO:0000313" key="3">
    <source>
        <dbReference type="Proteomes" id="UP000516369"/>
    </source>
</evidence>
<sequence>MTTDFLPVSAESAIRVLAREVQGSASAVAWDAHDIQAIAQRLAQNVGPIARVIVARSLPDADNLAALIRLLAKSIPAADDRNQFLHDVARFDRSAGVGEAAPGGCRYGHIVSGPALCCWRAPTAHR</sequence>
<reference evidence="2 3" key="1">
    <citation type="submission" date="2020-05" db="EMBL/GenBank/DDBJ databases">
        <title>Complete closed genome sequence of Defluviicoccus vanus.</title>
        <authorList>
            <person name="Bessarab I."/>
            <person name="Arumugam K."/>
            <person name="Maszenan A.M."/>
            <person name="Seviour R.J."/>
            <person name="Williams R.B."/>
        </authorList>
    </citation>
    <scope>NUCLEOTIDE SEQUENCE [LARGE SCALE GENOMIC DNA]</scope>
    <source>
        <strain evidence="2 3">Ben 114</strain>
    </source>
</reference>
<dbReference type="InterPro" id="IPR058395">
    <property type="entry name" value="DUF8082"/>
</dbReference>
<feature type="domain" description="DUF8082" evidence="1">
    <location>
        <begin position="35"/>
        <end position="91"/>
    </location>
</feature>
<proteinExistence type="predicted"/>
<keyword evidence="3" id="KW-1185">Reference proteome</keyword>
<gene>
    <name evidence="2" type="ORF">HQ394_02495</name>
</gene>
<dbReference type="AlphaFoldDB" id="A0A7H1MYA2"/>
<dbReference type="RefSeq" id="WP_190261875.1">
    <property type="nucleotide sequence ID" value="NZ_CP053923.1"/>
</dbReference>
<dbReference type="Pfam" id="PF26309">
    <property type="entry name" value="DUF8082"/>
    <property type="match status" value="1"/>
</dbReference>
<dbReference type="KEGG" id="dvn:HQ394_02495"/>
<name>A0A7H1MYA2_9PROT</name>
<evidence type="ECO:0000259" key="1">
    <source>
        <dbReference type="Pfam" id="PF26309"/>
    </source>
</evidence>
<protein>
    <recommendedName>
        <fullName evidence="1">DUF8082 domain-containing protein</fullName>
    </recommendedName>
</protein>